<keyword evidence="2" id="KW-1185">Reference proteome</keyword>
<gene>
    <name evidence="1" type="ORF">H6F99_14820</name>
</gene>
<accession>A0ABR8BYH6</accession>
<proteinExistence type="predicted"/>
<sequence length="259" mass="29505">MSIIALRAWYLPDYEPIAELEKRPPDIRLSKKSLLKSGLRADFLEDSDAVKTSTWFGRYLEGENIEFYIEGSGGYSVANIDLISHEIYFTKQAVLAQLDPTIYFCYQTEYGTANDLLREELLTTLKSINEKSHFPLTLVESPRPKNACLRLNRASMRKIRKSLLFIADTTAITSIDSQETNQLIPSPHVCVEMGYAIHSKRTEQILLVQMQRPDLVGQFPFDLPTQQVLQFQNGTELKQMLTGMIENQLGDILHTLPFG</sequence>
<dbReference type="Proteomes" id="UP000606721">
    <property type="component" value="Unassembled WGS sequence"/>
</dbReference>
<name>A0ABR8BYH6_APHFL</name>
<evidence type="ECO:0000313" key="2">
    <source>
        <dbReference type="Proteomes" id="UP000606721"/>
    </source>
</evidence>
<comment type="caution">
    <text evidence="1">The sequence shown here is derived from an EMBL/GenBank/DDBJ whole genome shotgun (WGS) entry which is preliminary data.</text>
</comment>
<protein>
    <submittedName>
        <fullName evidence="1">Uncharacterized protein</fullName>
    </submittedName>
</protein>
<evidence type="ECO:0000313" key="1">
    <source>
        <dbReference type="EMBL" id="MBD2279515.1"/>
    </source>
</evidence>
<dbReference type="EMBL" id="JACJQT010000038">
    <property type="protein sequence ID" value="MBD2279515.1"/>
    <property type="molecule type" value="Genomic_DNA"/>
</dbReference>
<reference evidence="1 2" key="1">
    <citation type="journal article" date="2020" name="ISME J.">
        <title>Comparative genomics reveals insights into cyanobacterial evolution and habitat adaptation.</title>
        <authorList>
            <person name="Chen M.Y."/>
            <person name="Teng W.K."/>
            <person name="Zhao L."/>
            <person name="Hu C.X."/>
            <person name="Zhou Y.K."/>
            <person name="Han B.P."/>
            <person name="Song L.R."/>
            <person name="Shu W.S."/>
        </authorList>
    </citation>
    <scope>NUCLEOTIDE SEQUENCE [LARGE SCALE GENOMIC DNA]</scope>
    <source>
        <strain evidence="1 2">FACHB-1040</strain>
    </source>
</reference>
<organism evidence="1 2">
    <name type="scientific">Aphanizomenon flos-aquae FACHB-1040</name>
    <dbReference type="NCBI Taxonomy" id="2692887"/>
    <lineage>
        <taxon>Bacteria</taxon>
        <taxon>Bacillati</taxon>
        <taxon>Cyanobacteriota</taxon>
        <taxon>Cyanophyceae</taxon>
        <taxon>Nostocales</taxon>
        <taxon>Aphanizomenonaceae</taxon>
        <taxon>Aphanizomenon</taxon>
    </lineage>
</organism>
<dbReference type="RefSeq" id="WP_190383425.1">
    <property type="nucleotide sequence ID" value="NZ_JACJQT010000038.1"/>
</dbReference>